<proteinExistence type="predicted"/>
<feature type="compositionally biased region" description="Polar residues" evidence="1">
    <location>
        <begin position="36"/>
        <end position="48"/>
    </location>
</feature>
<dbReference type="EMBL" id="JABFTP020000001">
    <property type="protein sequence ID" value="KAL3266238.1"/>
    <property type="molecule type" value="Genomic_DNA"/>
</dbReference>
<keyword evidence="3" id="KW-1185">Reference proteome</keyword>
<sequence>MTKKNEKKHDKRDSEKVESSIASVPSSLAAKGKNVTLITGKTTRSSQFLLRGKSRSKTKLSPSESRASDAPNRVNITLK</sequence>
<comment type="caution">
    <text evidence="2">The sequence shown here is derived from an EMBL/GenBank/DDBJ whole genome shotgun (WGS) entry which is preliminary data.</text>
</comment>
<accession>A0ABD2MIS8</accession>
<reference evidence="2 3" key="1">
    <citation type="journal article" date="2021" name="BMC Biol.">
        <title>Horizontally acquired antibacterial genes associated with adaptive radiation of ladybird beetles.</title>
        <authorList>
            <person name="Li H.S."/>
            <person name="Tang X.F."/>
            <person name="Huang Y.H."/>
            <person name="Xu Z.Y."/>
            <person name="Chen M.L."/>
            <person name="Du X.Y."/>
            <person name="Qiu B.Y."/>
            <person name="Chen P.T."/>
            <person name="Zhang W."/>
            <person name="Slipinski A."/>
            <person name="Escalona H.E."/>
            <person name="Waterhouse R.M."/>
            <person name="Zwick A."/>
            <person name="Pang H."/>
        </authorList>
    </citation>
    <scope>NUCLEOTIDE SEQUENCE [LARGE SCALE GENOMIC DNA]</scope>
    <source>
        <strain evidence="2">SYSU2018</strain>
    </source>
</reference>
<name>A0ABD2MIS8_9CUCU</name>
<organism evidence="2 3">
    <name type="scientific">Cryptolaemus montrouzieri</name>
    <dbReference type="NCBI Taxonomy" id="559131"/>
    <lineage>
        <taxon>Eukaryota</taxon>
        <taxon>Metazoa</taxon>
        <taxon>Ecdysozoa</taxon>
        <taxon>Arthropoda</taxon>
        <taxon>Hexapoda</taxon>
        <taxon>Insecta</taxon>
        <taxon>Pterygota</taxon>
        <taxon>Neoptera</taxon>
        <taxon>Endopterygota</taxon>
        <taxon>Coleoptera</taxon>
        <taxon>Polyphaga</taxon>
        <taxon>Cucujiformia</taxon>
        <taxon>Coccinelloidea</taxon>
        <taxon>Coccinellidae</taxon>
        <taxon>Scymninae</taxon>
        <taxon>Scymnini</taxon>
        <taxon>Cryptolaemus</taxon>
    </lineage>
</organism>
<feature type="compositionally biased region" description="Basic and acidic residues" evidence="1">
    <location>
        <begin position="7"/>
        <end position="18"/>
    </location>
</feature>
<dbReference type="AlphaFoldDB" id="A0ABD2MIS8"/>
<gene>
    <name evidence="2" type="ORF">HHI36_010419</name>
</gene>
<evidence type="ECO:0000313" key="2">
    <source>
        <dbReference type="EMBL" id="KAL3266238.1"/>
    </source>
</evidence>
<evidence type="ECO:0000256" key="1">
    <source>
        <dbReference type="SAM" id="MobiDB-lite"/>
    </source>
</evidence>
<protein>
    <submittedName>
        <fullName evidence="2">Uncharacterized protein</fullName>
    </submittedName>
</protein>
<feature type="region of interest" description="Disordered" evidence="1">
    <location>
        <begin position="1"/>
        <end position="79"/>
    </location>
</feature>
<dbReference type="Proteomes" id="UP001516400">
    <property type="component" value="Unassembled WGS sequence"/>
</dbReference>
<evidence type="ECO:0000313" key="3">
    <source>
        <dbReference type="Proteomes" id="UP001516400"/>
    </source>
</evidence>